<organism evidence="2 3">
    <name type="scientific">Rhodomicrobium vannielii (strain ATCC 17100 / DSM 162 / LMG 4299 / NCIMB 10020 / ATH 3.1.1)</name>
    <dbReference type="NCBI Taxonomy" id="648757"/>
    <lineage>
        <taxon>Bacteria</taxon>
        <taxon>Pseudomonadati</taxon>
        <taxon>Pseudomonadota</taxon>
        <taxon>Alphaproteobacteria</taxon>
        <taxon>Hyphomicrobiales</taxon>
        <taxon>Hyphomicrobiaceae</taxon>
        <taxon>Rhodomicrobium</taxon>
    </lineage>
</organism>
<dbReference type="KEGG" id="rva:Rvan_1025"/>
<dbReference type="CDD" id="cd16831">
    <property type="entry name" value="HemS-like_C"/>
    <property type="match status" value="1"/>
</dbReference>
<dbReference type="InterPro" id="IPR007845">
    <property type="entry name" value="HemS/ChuX_dom"/>
</dbReference>
<evidence type="ECO:0000259" key="1">
    <source>
        <dbReference type="Pfam" id="PF05171"/>
    </source>
</evidence>
<dbReference type="RefSeq" id="WP_013418703.1">
    <property type="nucleotide sequence ID" value="NC_014664.1"/>
</dbReference>
<reference evidence="3" key="1">
    <citation type="journal article" date="2011" name="J. Bacteriol.">
        <title>Genome sequences of eight morphologically diverse alphaproteobacteria.</title>
        <authorList>
            <consortium name="US DOE Joint Genome Institute"/>
            <person name="Brown P.J."/>
            <person name="Kysela D.T."/>
            <person name="Buechlein A."/>
            <person name="Hemmerich C."/>
            <person name="Brun Y.V."/>
        </authorList>
    </citation>
    <scope>NUCLEOTIDE SEQUENCE [LARGE SCALE GENOMIC DNA]</scope>
    <source>
        <strain evidence="3">ATCC 17100 / ATH 3.1.1 / DSM 162 / LMG 4299</strain>
    </source>
</reference>
<feature type="domain" description="Haemin-degrading HemS/ChuX" evidence="1">
    <location>
        <begin position="41"/>
        <end position="170"/>
    </location>
</feature>
<dbReference type="Pfam" id="PF05171">
    <property type="entry name" value="HemS"/>
    <property type="match status" value="2"/>
</dbReference>
<dbReference type="GO" id="GO:0006826">
    <property type="term" value="P:iron ion transport"/>
    <property type="evidence" value="ECO:0007669"/>
    <property type="project" value="InterPro"/>
</dbReference>
<dbReference type="Proteomes" id="UP000001399">
    <property type="component" value="Chromosome"/>
</dbReference>
<dbReference type="OrthoDB" id="316630at2"/>
<keyword evidence="3" id="KW-1185">Reference proteome</keyword>
<dbReference type="STRING" id="648757.Rvan_1025"/>
<evidence type="ECO:0000313" key="2">
    <source>
        <dbReference type="EMBL" id="ADP70299.1"/>
    </source>
</evidence>
<sequence length="319" mass="34622">MLDDGIPARGERLRGGALREAMLRLREEEKLRARDAATRLGVSEAEFVAAKVGHEAIRLKPDFPEILRALSGVGEVLALTRNEHCVHEKQGTFETVVIEGETASVRDGGGLELRLFLNRWHHAYKLTDEGEMGMIMTSLQFFDADGTAVHKVYLTENSDRVAFDAIVGRFMHADQSNELNVTADERAPDTTPPAEGTRVAPGALRVALEKAAETGAPISVVVGNPGAIQIHTGPISKVMATGPWYNILDPRFNMHLHEAGVDTAWLVREPSADGVVTSLELFDATGRRIVQIAGERSPGTPQSPTWRAIVDSLSLSHAA</sequence>
<feature type="domain" description="Haemin-degrading HemS/ChuX" evidence="1">
    <location>
        <begin position="194"/>
        <end position="313"/>
    </location>
</feature>
<dbReference type="eggNOG" id="COG3720">
    <property type="taxonomic scope" value="Bacteria"/>
</dbReference>
<dbReference type="AlphaFoldDB" id="E3I305"/>
<dbReference type="EMBL" id="CP002292">
    <property type="protein sequence ID" value="ADP70299.1"/>
    <property type="molecule type" value="Genomic_DNA"/>
</dbReference>
<name>E3I305_RHOVT</name>
<dbReference type="CDD" id="cd16830">
    <property type="entry name" value="HemS-like_N"/>
    <property type="match status" value="1"/>
</dbReference>
<proteinExistence type="predicted"/>
<dbReference type="Gene3D" id="3.40.1570.10">
    <property type="entry name" value="HemS/ChuS/ChuX like domains"/>
    <property type="match status" value="2"/>
</dbReference>
<protein>
    <submittedName>
        <fullName evidence="2">Hemin-degrading family protein</fullName>
    </submittedName>
</protein>
<evidence type="ECO:0000313" key="3">
    <source>
        <dbReference type="Proteomes" id="UP000001399"/>
    </source>
</evidence>
<dbReference type="InterPro" id="IPR053733">
    <property type="entry name" value="Heme_Transport_Util_sf"/>
</dbReference>
<gene>
    <name evidence="2" type="ordered locus">Rvan_1025</name>
</gene>
<dbReference type="HOGENOM" id="CLU_034543_0_0_5"/>
<accession>E3I305</accession>
<dbReference type="SUPFAM" id="SSF144064">
    <property type="entry name" value="Heme iron utilization protein-like"/>
    <property type="match status" value="1"/>
</dbReference>